<dbReference type="HOGENOM" id="CLU_2306187_0_0_1"/>
<feature type="region of interest" description="Disordered" evidence="1">
    <location>
        <begin position="23"/>
        <end position="59"/>
    </location>
</feature>
<organism evidence="2 3">
    <name type="scientific">Fomitopsis schrenkii</name>
    <name type="common">Brown rot fungus</name>
    <dbReference type="NCBI Taxonomy" id="2126942"/>
    <lineage>
        <taxon>Eukaryota</taxon>
        <taxon>Fungi</taxon>
        <taxon>Dikarya</taxon>
        <taxon>Basidiomycota</taxon>
        <taxon>Agaricomycotina</taxon>
        <taxon>Agaricomycetes</taxon>
        <taxon>Polyporales</taxon>
        <taxon>Fomitopsis</taxon>
    </lineage>
</organism>
<protein>
    <submittedName>
        <fullName evidence="2">Uncharacterized protein</fullName>
    </submittedName>
</protein>
<evidence type="ECO:0000313" key="2">
    <source>
        <dbReference type="EMBL" id="EPS96045.1"/>
    </source>
</evidence>
<dbReference type="AlphaFoldDB" id="S8F2M2"/>
<name>S8F2M2_FOMSC</name>
<feature type="compositionally biased region" description="Low complexity" evidence="1">
    <location>
        <begin position="42"/>
        <end position="56"/>
    </location>
</feature>
<evidence type="ECO:0000313" key="3">
    <source>
        <dbReference type="Proteomes" id="UP000015241"/>
    </source>
</evidence>
<dbReference type="InParanoid" id="S8F2M2"/>
<keyword evidence="3" id="KW-1185">Reference proteome</keyword>
<reference evidence="2 3" key="1">
    <citation type="journal article" date="2012" name="Science">
        <title>The Paleozoic origin of enzymatic lignin decomposition reconstructed from 31 fungal genomes.</title>
        <authorList>
            <person name="Floudas D."/>
            <person name="Binder M."/>
            <person name="Riley R."/>
            <person name="Barry K."/>
            <person name="Blanchette R.A."/>
            <person name="Henrissat B."/>
            <person name="Martinez A.T."/>
            <person name="Otillar R."/>
            <person name="Spatafora J.W."/>
            <person name="Yadav J.S."/>
            <person name="Aerts A."/>
            <person name="Benoit I."/>
            <person name="Boyd A."/>
            <person name="Carlson A."/>
            <person name="Copeland A."/>
            <person name="Coutinho P.M."/>
            <person name="de Vries R.P."/>
            <person name="Ferreira P."/>
            <person name="Findley K."/>
            <person name="Foster B."/>
            <person name="Gaskell J."/>
            <person name="Glotzer D."/>
            <person name="Gorecki P."/>
            <person name="Heitman J."/>
            <person name="Hesse C."/>
            <person name="Hori C."/>
            <person name="Igarashi K."/>
            <person name="Jurgens J.A."/>
            <person name="Kallen N."/>
            <person name="Kersten P."/>
            <person name="Kohler A."/>
            <person name="Kuees U."/>
            <person name="Kumar T.K.A."/>
            <person name="Kuo A."/>
            <person name="LaButti K."/>
            <person name="Larrondo L.F."/>
            <person name="Lindquist E."/>
            <person name="Ling A."/>
            <person name="Lombard V."/>
            <person name="Lucas S."/>
            <person name="Lundell T."/>
            <person name="Martin R."/>
            <person name="McLaughlin D.J."/>
            <person name="Morgenstern I."/>
            <person name="Morin E."/>
            <person name="Murat C."/>
            <person name="Nagy L.G."/>
            <person name="Nolan M."/>
            <person name="Ohm R.A."/>
            <person name="Patyshakuliyeva A."/>
            <person name="Rokas A."/>
            <person name="Ruiz-Duenas F.J."/>
            <person name="Sabat G."/>
            <person name="Salamov A."/>
            <person name="Samejima M."/>
            <person name="Schmutz J."/>
            <person name="Slot J.C."/>
            <person name="St John F."/>
            <person name="Stenlid J."/>
            <person name="Sun H."/>
            <person name="Sun S."/>
            <person name="Syed K."/>
            <person name="Tsang A."/>
            <person name="Wiebenga A."/>
            <person name="Young D."/>
            <person name="Pisabarro A."/>
            <person name="Eastwood D.C."/>
            <person name="Martin F."/>
            <person name="Cullen D."/>
            <person name="Grigoriev I.V."/>
            <person name="Hibbett D.S."/>
        </authorList>
    </citation>
    <scope>NUCLEOTIDE SEQUENCE</scope>
    <source>
        <strain evidence="3">FP-58527</strain>
    </source>
</reference>
<accession>S8F2M2</accession>
<proteinExistence type="predicted"/>
<dbReference type="EMBL" id="KE504195">
    <property type="protein sequence ID" value="EPS96045.1"/>
    <property type="molecule type" value="Genomic_DNA"/>
</dbReference>
<sequence>MKRGTICECLPFTFTLVRTHRRIERKPTHRRSDSISTQSSASLQTPTTTSITTSDSPQAARRRAAWNNVIRKVEQRLYQVDVPVPVYIDVIVSVAGFEMC</sequence>
<dbReference type="Proteomes" id="UP000015241">
    <property type="component" value="Unassembled WGS sequence"/>
</dbReference>
<gene>
    <name evidence="2" type="ORF">FOMPIDRAFT_1053603</name>
</gene>
<evidence type="ECO:0000256" key="1">
    <source>
        <dbReference type="SAM" id="MobiDB-lite"/>
    </source>
</evidence>